<dbReference type="Proteomes" id="UP000816034">
    <property type="component" value="Unassembled WGS sequence"/>
</dbReference>
<feature type="compositionally biased region" description="Polar residues" evidence="1">
    <location>
        <begin position="1"/>
        <end position="12"/>
    </location>
</feature>
<evidence type="ECO:0008006" key="4">
    <source>
        <dbReference type="Google" id="ProtNLM"/>
    </source>
</evidence>
<proteinExistence type="predicted"/>
<evidence type="ECO:0000313" key="3">
    <source>
        <dbReference type="Proteomes" id="UP000816034"/>
    </source>
</evidence>
<accession>A0AA88KC66</accession>
<evidence type="ECO:0000256" key="1">
    <source>
        <dbReference type="SAM" id="MobiDB-lite"/>
    </source>
</evidence>
<feature type="region of interest" description="Disordered" evidence="1">
    <location>
        <begin position="375"/>
        <end position="405"/>
    </location>
</feature>
<name>A0AA88KC66_NAELO</name>
<reference evidence="2 3" key="1">
    <citation type="journal article" date="2018" name="BMC Genomics">
        <title>The genome of Naegleria lovaniensis, the basis for a comparative approach to unravel pathogenicity factors of the human pathogenic amoeba N. fowleri.</title>
        <authorList>
            <person name="Liechti N."/>
            <person name="Schurch N."/>
            <person name="Bruggmann R."/>
            <person name="Wittwer M."/>
        </authorList>
    </citation>
    <scope>NUCLEOTIDE SEQUENCE [LARGE SCALE GENOMIC DNA]</scope>
    <source>
        <strain evidence="2 3">ATCC 30569</strain>
    </source>
</reference>
<gene>
    <name evidence="2" type="ORF">C9374_012028</name>
</gene>
<feature type="compositionally biased region" description="Acidic residues" evidence="1">
    <location>
        <begin position="378"/>
        <end position="405"/>
    </location>
</feature>
<feature type="region of interest" description="Disordered" evidence="1">
    <location>
        <begin position="1"/>
        <end position="20"/>
    </location>
</feature>
<protein>
    <recommendedName>
        <fullName evidence="4">F-box domain-containing protein</fullName>
    </recommendedName>
</protein>
<sequence>MKRSPLASSSSQTETRKTKKIKKESLPSFILPFHEMVTDDLLALIFKYISEKSSFANIMLVSKHFRRVLFSVELNCFEFTFFYYREALQMPDFDLVRVCGMNYSDLYNNHQSTDITSFPFNKLKYINLEGFNEHSFTSLVTKLNTKEIEHICYDSYLCTTVLRALNEFSNLKTLEVADISEPIEVTVTNSCVTTFKLNEVMDETASPVGYDQPIEIYEFLENTLPICFPNLQTIEFEPVYYYLELRQLLRLLIKPTFRSLKKLKIHVIIDEHYDTRNENFLISSDEWKRCRELKRAIELELTCEYSHVASLLLALFVPHTTRMDVMVVPQNMGSYYSSLESLIGNIFASKQDRNDILQQLKQGYHFYKALTTYHDDYESPEENEEESDDDLGSDDEESEDFSMYF</sequence>
<dbReference type="EMBL" id="PYSW02000053">
    <property type="protein sequence ID" value="KAG2373565.1"/>
    <property type="molecule type" value="Genomic_DNA"/>
</dbReference>
<evidence type="ECO:0000313" key="2">
    <source>
        <dbReference type="EMBL" id="KAG2373565.1"/>
    </source>
</evidence>
<comment type="caution">
    <text evidence="2">The sequence shown here is derived from an EMBL/GenBank/DDBJ whole genome shotgun (WGS) entry which is preliminary data.</text>
</comment>
<dbReference type="GeneID" id="68104482"/>
<keyword evidence="3" id="KW-1185">Reference proteome</keyword>
<dbReference type="AlphaFoldDB" id="A0AA88KC66"/>
<dbReference type="RefSeq" id="XP_044542739.1">
    <property type="nucleotide sequence ID" value="XM_044687749.1"/>
</dbReference>
<organism evidence="2 3">
    <name type="scientific">Naegleria lovaniensis</name>
    <name type="common">Amoeba</name>
    <dbReference type="NCBI Taxonomy" id="51637"/>
    <lineage>
        <taxon>Eukaryota</taxon>
        <taxon>Discoba</taxon>
        <taxon>Heterolobosea</taxon>
        <taxon>Tetramitia</taxon>
        <taxon>Eutetramitia</taxon>
        <taxon>Vahlkampfiidae</taxon>
        <taxon>Naegleria</taxon>
    </lineage>
</organism>